<protein>
    <submittedName>
        <fullName evidence="9">Rieske [2Fe-2S] domain-containing protein</fullName>
    </submittedName>
</protein>
<evidence type="ECO:0000313" key="9">
    <source>
        <dbReference type="EMBL" id="CUU60957.1"/>
    </source>
</evidence>
<keyword evidence="2" id="KW-0001">2Fe-2S</keyword>
<dbReference type="GO" id="GO:0005506">
    <property type="term" value="F:iron ion binding"/>
    <property type="evidence" value="ECO:0007669"/>
    <property type="project" value="InterPro"/>
</dbReference>
<evidence type="ECO:0000256" key="3">
    <source>
        <dbReference type="ARBA" id="ARBA00022723"/>
    </source>
</evidence>
<evidence type="ECO:0000256" key="5">
    <source>
        <dbReference type="ARBA" id="ARBA00023004"/>
    </source>
</evidence>
<dbReference type="Pfam" id="PF00355">
    <property type="entry name" value="Rieske"/>
    <property type="match status" value="1"/>
</dbReference>
<dbReference type="InterPro" id="IPR001663">
    <property type="entry name" value="Rng_hydr_dOase-A"/>
</dbReference>
<dbReference type="InterPro" id="IPR036922">
    <property type="entry name" value="Rieske_2Fe-2S_sf"/>
</dbReference>
<evidence type="ECO:0000256" key="4">
    <source>
        <dbReference type="ARBA" id="ARBA00023002"/>
    </source>
</evidence>
<keyword evidence="3" id="KW-0479">Metal-binding</keyword>
<dbReference type="Gene3D" id="3.90.380.10">
    <property type="entry name" value="Naphthalene 1,2-dioxygenase Alpha Subunit, Chain A, domain 1"/>
    <property type="match status" value="1"/>
</dbReference>
<dbReference type="RefSeq" id="WP_091286583.1">
    <property type="nucleotide sequence ID" value="NZ_FAOZ01000051.1"/>
</dbReference>
<dbReference type="InterPro" id="IPR015879">
    <property type="entry name" value="Ring_hydroxy_dOase_asu_C_dom"/>
</dbReference>
<evidence type="ECO:0000256" key="2">
    <source>
        <dbReference type="ARBA" id="ARBA00022714"/>
    </source>
</evidence>
<dbReference type="SUPFAM" id="SSF50022">
    <property type="entry name" value="ISP domain"/>
    <property type="match status" value="1"/>
</dbReference>
<dbReference type="PRINTS" id="PR00090">
    <property type="entry name" value="RNGDIOXGNASE"/>
</dbReference>
<dbReference type="CDD" id="cd03469">
    <property type="entry name" value="Rieske_RO_Alpha_N"/>
    <property type="match status" value="1"/>
</dbReference>
<feature type="region of interest" description="Disordered" evidence="7">
    <location>
        <begin position="1"/>
        <end position="23"/>
    </location>
</feature>
<keyword evidence="10" id="KW-1185">Reference proteome</keyword>
<dbReference type="PANTHER" id="PTHR43756:SF5">
    <property type="entry name" value="CHOLINE MONOOXYGENASE, CHLOROPLASTIC"/>
    <property type="match status" value="1"/>
</dbReference>
<sequence>MTIEATRPTRPTRPGEWLDDPATGLSGLRSAPADFQWKIPTERYTSPEIALQERKLVWEKTWQVVGRADELAKAGDWKTYQLFDQSFIVVRGRDDVIRGFVNACRHRGNLLCAERSGTSRQFLCQYHLWSYDLEGNCRGILRENLAGVDRADVSLLPVPVETFGGFIFLNPDPEAKPLAEYLGPEVVELLQPYKMDQFITVMDVEEPLECNWKVVMDAFGEGYHIWGVHPQLLNVIFPDPETGRYRFLGDHSVATTPFDVPRGAQFGPEEQVAGIRKLPETFPAIPLMLPRFEELVAEYRGTGDILVFPDGVTARTLLQRATRDTLTGMGLDVSELTDNQMTDNQGWVLFPNFFMTVRAGECHIVVPSPHPSGDPNRCIWHVASYMYLPAELAEVAKVEPTVVKEPGSHTYFEALQQDYEQMQRQQAGLRNSRLEFETITREEMVVAAFHHVLDRYLGGAAS</sequence>
<dbReference type="GO" id="GO:0004497">
    <property type="term" value="F:monooxygenase activity"/>
    <property type="evidence" value="ECO:0007669"/>
    <property type="project" value="UniProtKB-ARBA"/>
</dbReference>
<dbReference type="GO" id="GO:0051537">
    <property type="term" value="F:2 iron, 2 sulfur cluster binding"/>
    <property type="evidence" value="ECO:0007669"/>
    <property type="project" value="UniProtKB-KW"/>
</dbReference>
<dbReference type="Pfam" id="PF00848">
    <property type="entry name" value="Ring_hydroxyl_A"/>
    <property type="match status" value="1"/>
</dbReference>
<reference evidence="10" key="1">
    <citation type="submission" date="2015-11" db="EMBL/GenBank/DDBJ databases">
        <authorList>
            <person name="Varghese N."/>
        </authorList>
    </citation>
    <scope>NUCLEOTIDE SEQUENCE [LARGE SCALE GENOMIC DNA]</scope>
    <source>
        <strain evidence="10">DSM 45899</strain>
    </source>
</reference>
<evidence type="ECO:0000256" key="6">
    <source>
        <dbReference type="ARBA" id="ARBA00023014"/>
    </source>
</evidence>
<evidence type="ECO:0000256" key="7">
    <source>
        <dbReference type="SAM" id="MobiDB-lite"/>
    </source>
</evidence>
<keyword evidence="5" id="KW-0408">Iron</keyword>
<dbReference type="AlphaFoldDB" id="A0A0S4QZI3"/>
<dbReference type="EMBL" id="FAOZ01000051">
    <property type="protein sequence ID" value="CUU60957.1"/>
    <property type="molecule type" value="Genomic_DNA"/>
</dbReference>
<name>A0A0S4QZI3_9ACTN</name>
<gene>
    <name evidence="9" type="ORF">Ga0074812_15118</name>
</gene>
<proteinExistence type="predicted"/>
<feature type="domain" description="Rieske" evidence="8">
    <location>
        <begin position="62"/>
        <end position="169"/>
    </location>
</feature>
<keyword evidence="6" id="KW-0411">Iron-sulfur</keyword>
<evidence type="ECO:0000313" key="10">
    <source>
        <dbReference type="Proteomes" id="UP000198802"/>
    </source>
</evidence>
<dbReference type="PROSITE" id="PS51296">
    <property type="entry name" value="RIESKE"/>
    <property type="match status" value="1"/>
</dbReference>
<dbReference type="InterPro" id="IPR017941">
    <property type="entry name" value="Rieske_2Fe-2S"/>
</dbReference>
<dbReference type="Proteomes" id="UP000198802">
    <property type="component" value="Unassembled WGS sequence"/>
</dbReference>
<evidence type="ECO:0000256" key="1">
    <source>
        <dbReference type="ARBA" id="ARBA00001962"/>
    </source>
</evidence>
<comment type="cofactor">
    <cofactor evidence="1">
        <name>Fe cation</name>
        <dbReference type="ChEBI" id="CHEBI:24875"/>
    </cofactor>
</comment>
<accession>A0A0S4QZI3</accession>
<evidence type="ECO:0000259" key="8">
    <source>
        <dbReference type="PROSITE" id="PS51296"/>
    </source>
</evidence>
<dbReference type="GO" id="GO:0016705">
    <property type="term" value="F:oxidoreductase activity, acting on paired donors, with incorporation or reduction of molecular oxygen"/>
    <property type="evidence" value="ECO:0007669"/>
    <property type="project" value="UniProtKB-ARBA"/>
</dbReference>
<keyword evidence="4" id="KW-0560">Oxidoreductase</keyword>
<dbReference type="PANTHER" id="PTHR43756">
    <property type="entry name" value="CHOLINE MONOOXYGENASE, CHLOROPLASTIC"/>
    <property type="match status" value="1"/>
</dbReference>
<organism evidence="9 10">
    <name type="scientific">Parafrankia irregularis</name>
    <dbReference type="NCBI Taxonomy" id="795642"/>
    <lineage>
        <taxon>Bacteria</taxon>
        <taxon>Bacillati</taxon>
        <taxon>Actinomycetota</taxon>
        <taxon>Actinomycetes</taxon>
        <taxon>Frankiales</taxon>
        <taxon>Frankiaceae</taxon>
        <taxon>Parafrankia</taxon>
    </lineage>
</organism>
<dbReference type="SUPFAM" id="SSF55961">
    <property type="entry name" value="Bet v1-like"/>
    <property type="match status" value="1"/>
</dbReference>
<dbReference type="Gene3D" id="2.102.10.10">
    <property type="entry name" value="Rieske [2Fe-2S] iron-sulphur domain"/>
    <property type="match status" value="1"/>
</dbReference>